<organism evidence="5 6">
    <name type="scientific">Pontibacillus salipaludis</name>
    <dbReference type="NCBI Taxonomy" id="1697394"/>
    <lineage>
        <taxon>Bacteria</taxon>
        <taxon>Bacillati</taxon>
        <taxon>Bacillota</taxon>
        <taxon>Bacilli</taxon>
        <taxon>Bacillales</taxon>
        <taxon>Bacillaceae</taxon>
        <taxon>Pontibacillus</taxon>
    </lineage>
</organism>
<dbReference type="EMBL" id="BMIN01000008">
    <property type="protein sequence ID" value="GGD13698.1"/>
    <property type="molecule type" value="Genomic_DNA"/>
</dbReference>
<dbReference type="PROSITE" id="PS50112">
    <property type="entry name" value="PAS"/>
    <property type="match status" value="1"/>
</dbReference>
<dbReference type="PROSITE" id="PS50887">
    <property type="entry name" value="GGDEF"/>
    <property type="match status" value="1"/>
</dbReference>
<dbReference type="InterPro" id="IPR043128">
    <property type="entry name" value="Rev_trsase/Diguanyl_cyclase"/>
</dbReference>
<evidence type="ECO:0000259" key="2">
    <source>
        <dbReference type="PROSITE" id="PS50112"/>
    </source>
</evidence>
<evidence type="ECO:0000313" key="6">
    <source>
        <dbReference type="Proteomes" id="UP000642571"/>
    </source>
</evidence>
<gene>
    <name evidence="5" type="ORF">GCM10011389_21650</name>
</gene>
<keyword evidence="1" id="KW-0472">Membrane</keyword>
<dbReference type="NCBIfam" id="TIGR00229">
    <property type="entry name" value="sensory_box"/>
    <property type="match status" value="1"/>
</dbReference>
<dbReference type="InterPro" id="IPR001610">
    <property type="entry name" value="PAC"/>
</dbReference>
<dbReference type="InterPro" id="IPR050469">
    <property type="entry name" value="Diguanylate_Cyclase"/>
</dbReference>
<evidence type="ECO:0008006" key="7">
    <source>
        <dbReference type="Google" id="ProtNLM"/>
    </source>
</evidence>
<dbReference type="PANTHER" id="PTHR45138:SF9">
    <property type="entry name" value="DIGUANYLATE CYCLASE DGCM-RELATED"/>
    <property type="match status" value="1"/>
</dbReference>
<dbReference type="SUPFAM" id="SSF55073">
    <property type="entry name" value="Nucleotide cyclase"/>
    <property type="match status" value="1"/>
</dbReference>
<name>A0ABQ1Q4M7_9BACI</name>
<dbReference type="InterPro" id="IPR035965">
    <property type="entry name" value="PAS-like_dom_sf"/>
</dbReference>
<dbReference type="SMART" id="SM00267">
    <property type="entry name" value="GGDEF"/>
    <property type="match status" value="1"/>
</dbReference>
<dbReference type="InterPro" id="IPR000014">
    <property type="entry name" value="PAS"/>
</dbReference>
<reference evidence="6" key="1">
    <citation type="journal article" date="2019" name="Int. J. Syst. Evol. Microbiol.">
        <title>The Global Catalogue of Microorganisms (GCM) 10K type strain sequencing project: providing services to taxonomists for standard genome sequencing and annotation.</title>
        <authorList>
            <consortium name="The Broad Institute Genomics Platform"/>
            <consortium name="The Broad Institute Genome Sequencing Center for Infectious Disease"/>
            <person name="Wu L."/>
            <person name="Ma J."/>
        </authorList>
    </citation>
    <scope>NUCLEOTIDE SEQUENCE [LARGE SCALE GENOMIC DNA]</scope>
    <source>
        <strain evidence="6">CGMCC 1.15353</strain>
    </source>
</reference>
<feature type="domain" description="GGDEF" evidence="4">
    <location>
        <begin position="191"/>
        <end position="320"/>
    </location>
</feature>
<keyword evidence="1" id="KW-0812">Transmembrane</keyword>
<proteinExistence type="predicted"/>
<keyword evidence="6" id="KW-1185">Reference proteome</keyword>
<feature type="domain" description="PAS" evidence="2">
    <location>
        <begin position="34"/>
        <end position="109"/>
    </location>
</feature>
<evidence type="ECO:0000313" key="5">
    <source>
        <dbReference type="EMBL" id="GGD13698.1"/>
    </source>
</evidence>
<dbReference type="CDD" id="cd01949">
    <property type="entry name" value="GGDEF"/>
    <property type="match status" value="1"/>
</dbReference>
<comment type="caution">
    <text evidence="5">The sequence shown here is derived from an EMBL/GenBank/DDBJ whole genome shotgun (WGS) entry which is preliminary data.</text>
</comment>
<dbReference type="NCBIfam" id="TIGR00254">
    <property type="entry name" value="GGDEF"/>
    <property type="match status" value="1"/>
</dbReference>
<sequence length="320" mass="37512">MEELYFVAGLAVGLFLFSVYTSYVKHRWKEKNEKEKQIYQLVENSRDIIYIVQLQPEQKHIYISPALDSYLGKGIVEASLEDPYFPLQLIHPDDLDTLEKKITDQLDYSKPFVQRWRNRLGEYRWFEEYASPIYNDDGDLVELHGILRNIDEKVQLQQNLEYRSTHDALTGLYNRDYFDGLMEKYDQEINCAVGMILCDLDKLKDMNDQYGHKHGDSYIQKASEVFLESTPLNAAVSRVGGDEFTILLNDTTPEEVESVFDRIQKHVHDHNECHPNSRLSLSMGYAFTTHSTGKMESLFIEADQRMYQHKRSKKDVYTYS</sequence>
<protein>
    <recommendedName>
        <fullName evidence="7">Diguanylate cyclase</fullName>
    </recommendedName>
</protein>
<dbReference type="RefSeq" id="WP_188653612.1">
    <property type="nucleotide sequence ID" value="NZ_BMIN01000008.1"/>
</dbReference>
<dbReference type="Gene3D" id="3.30.450.20">
    <property type="entry name" value="PAS domain"/>
    <property type="match status" value="1"/>
</dbReference>
<dbReference type="SUPFAM" id="SSF55785">
    <property type="entry name" value="PYP-like sensor domain (PAS domain)"/>
    <property type="match status" value="1"/>
</dbReference>
<dbReference type="Pfam" id="PF08447">
    <property type="entry name" value="PAS_3"/>
    <property type="match status" value="1"/>
</dbReference>
<evidence type="ECO:0000259" key="3">
    <source>
        <dbReference type="PROSITE" id="PS50113"/>
    </source>
</evidence>
<dbReference type="InterPro" id="IPR000160">
    <property type="entry name" value="GGDEF_dom"/>
</dbReference>
<evidence type="ECO:0000259" key="4">
    <source>
        <dbReference type="PROSITE" id="PS50887"/>
    </source>
</evidence>
<dbReference type="Pfam" id="PF00990">
    <property type="entry name" value="GGDEF"/>
    <property type="match status" value="1"/>
</dbReference>
<dbReference type="InterPro" id="IPR029787">
    <property type="entry name" value="Nucleotide_cyclase"/>
</dbReference>
<dbReference type="Gene3D" id="3.30.70.270">
    <property type="match status" value="1"/>
</dbReference>
<dbReference type="InterPro" id="IPR013655">
    <property type="entry name" value="PAS_fold_3"/>
</dbReference>
<dbReference type="InterPro" id="IPR000700">
    <property type="entry name" value="PAS-assoc_C"/>
</dbReference>
<evidence type="ECO:0000256" key="1">
    <source>
        <dbReference type="SAM" id="Phobius"/>
    </source>
</evidence>
<dbReference type="Proteomes" id="UP000642571">
    <property type="component" value="Unassembled WGS sequence"/>
</dbReference>
<dbReference type="SMART" id="SM00086">
    <property type="entry name" value="PAC"/>
    <property type="match status" value="1"/>
</dbReference>
<dbReference type="PANTHER" id="PTHR45138">
    <property type="entry name" value="REGULATORY COMPONENTS OF SENSORY TRANSDUCTION SYSTEM"/>
    <property type="match status" value="1"/>
</dbReference>
<dbReference type="PROSITE" id="PS50113">
    <property type="entry name" value="PAC"/>
    <property type="match status" value="1"/>
</dbReference>
<feature type="transmembrane region" description="Helical" evidence="1">
    <location>
        <begin position="6"/>
        <end position="24"/>
    </location>
</feature>
<accession>A0ABQ1Q4M7</accession>
<keyword evidence="1" id="KW-1133">Transmembrane helix</keyword>
<dbReference type="CDD" id="cd00130">
    <property type="entry name" value="PAS"/>
    <property type="match status" value="1"/>
</dbReference>
<feature type="domain" description="PAC" evidence="3">
    <location>
        <begin position="106"/>
        <end position="162"/>
    </location>
</feature>